<gene>
    <name evidence="1" type="ORF">NCTC8985_05217</name>
</gene>
<accession>A0A376TRY7</accession>
<protein>
    <submittedName>
        <fullName evidence="1">Uncharacterized protein</fullName>
    </submittedName>
</protein>
<proteinExistence type="predicted"/>
<dbReference type="EMBL" id="UGCO01000001">
    <property type="protein sequence ID" value="STI79810.1"/>
    <property type="molecule type" value="Genomic_DNA"/>
</dbReference>
<evidence type="ECO:0000313" key="1">
    <source>
        <dbReference type="EMBL" id="STI79810.1"/>
    </source>
</evidence>
<reference evidence="1 2" key="1">
    <citation type="submission" date="2018-06" db="EMBL/GenBank/DDBJ databases">
        <authorList>
            <consortium name="Pathogen Informatics"/>
            <person name="Doyle S."/>
        </authorList>
    </citation>
    <scope>NUCLEOTIDE SEQUENCE [LARGE SCALE GENOMIC DNA]</scope>
    <source>
        <strain evidence="1 2">NCTC8985</strain>
    </source>
</reference>
<evidence type="ECO:0000313" key="2">
    <source>
        <dbReference type="Proteomes" id="UP000254405"/>
    </source>
</evidence>
<organism evidence="1 2">
    <name type="scientific">Escherichia coli</name>
    <dbReference type="NCBI Taxonomy" id="562"/>
    <lineage>
        <taxon>Bacteria</taxon>
        <taxon>Pseudomonadati</taxon>
        <taxon>Pseudomonadota</taxon>
        <taxon>Gammaproteobacteria</taxon>
        <taxon>Enterobacterales</taxon>
        <taxon>Enterobacteriaceae</taxon>
        <taxon>Escherichia</taxon>
    </lineage>
</organism>
<name>A0A376TRY7_ECOLX</name>
<dbReference type="Proteomes" id="UP000254405">
    <property type="component" value="Unassembled WGS sequence"/>
</dbReference>
<dbReference type="AlphaFoldDB" id="A0A376TRY7"/>
<sequence length="43" mass="5048">MNDCPRRYTKRKRLIGQFHLMYVINRSGGFQIVECALFMPDAA</sequence>